<dbReference type="InterPro" id="IPR036390">
    <property type="entry name" value="WH_DNA-bd_sf"/>
</dbReference>
<dbReference type="Gene3D" id="3.40.1410.10">
    <property type="entry name" value="Chorismate lyase-like"/>
    <property type="match status" value="1"/>
</dbReference>
<dbReference type="PANTHER" id="PTHR44846">
    <property type="entry name" value="MANNOSYL-D-GLYCERATE TRANSPORT/METABOLISM SYSTEM REPRESSOR MNGR-RELATED"/>
    <property type="match status" value="1"/>
</dbReference>
<keyword evidence="3" id="KW-0804">Transcription</keyword>
<dbReference type="InterPro" id="IPR028978">
    <property type="entry name" value="Chorismate_lyase_/UTRA_dom_sf"/>
</dbReference>
<dbReference type="Proteomes" id="UP001432060">
    <property type="component" value="Plasmid unnamed1"/>
</dbReference>
<dbReference type="PROSITE" id="PS50949">
    <property type="entry name" value="HTH_GNTR"/>
    <property type="match status" value="1"/>
</dbReference>
<proteinExistence type="predicted"/>
<evidence type="ECO:0000256" key="3">
    <source>
        <dbReference type="ARBA" id="ARBA00023163"/>
    </source>
</evidence>
<dbReference type="InterPro" id="IPR011663">
    <property type="entry name" value="UTRA"/>
</dbReference>
<keyword evidence="5" id="KW-0614">Plasmid</keyword>
<dbReference type="SUPFAM" id="SSF46785">
    <property type="entry name" value="Winged helix' DNA-binding domain"/>
    <property type="match status" value="1"/>
</dbReference>
<geneLocation type="plasmid" evidence="5 6">
    <name>unnamed1</name>
</geneLocation>
<dbReference type="CDD" id="cd07377">
    <property type="entry name" value="WHTH_GntR"/>
    <property type="match status" value="1"/>
</dbReference>
<dbReference type="Pfam" id="PF07702">
    <property type="entry name" value="UTRA"/>
    <property type="match status" value="1"/>
</dbReference>
<evidence type="ECO:0000256" key="1">
    <source>
        <dbReference type="ARBA" id="ARBA00023015"/>
    </source>
</evidence>
<feature type="domain" description="HTH gntR-type" evidence="4">
    <location>
        <begin position="3"/>
        <end position="71"/>
    </location>
</feature>
<dbReference type="EMBL" id="CP109020">
    <property type="protein sequence ID" value="WUT87832.1"/>
    <property type="molecule type" value="Genomic_DNA"/>
</dbReference>
<accession>A0ABZ1XYS7</accession>
<gene>
    <name evidence="5" type="ORF">OG515_36795</name>
</gene>
<protein>
    <submittedName>
        <fullName evidence="5">GntR family transcriptional regulator</fullName>
    </submittedName>
</protein>
<keyword evidence="1" id="KW-0805">Transcription regulation</keyword>
<keyword evidence="2" id="KW-0238">DNA-binding</keyword>
<keyword evidence="6" id="KW-1185">Reference proteome</keyword>
<reference evidence="5" key="1">
    <citation type="submission" date="2022-10" db="EMBL/GenBank/DDBJ databases">
        <title>The complete genomes of actinobacterial strains from the NBC collection.</title>
        <authorList>
            <person name="Joergensen T.S."/>
            <person name="Alvarez Arevalo M."/>
            <person name="Sterndorff E.B."/>
            <person name="Faurdal D."/>
            <person name="Vuksanovic O."/>
            <person name="Mourched A.-S."/>
            <person name="Charusanti P."/>
            <person name="Shaw S."/>
            <person name="Blin K."/>
            <person name="Weber T."/>
        </authorList>
    </citation>
    <scope>NUCLEOTIDE SEQUENCE</scope>
    <source>
        <strain evidence="5">NBC_00668</strain>
        <plasmid evidence="5">unnamed1</plasmid>
    </source>
</reference>
<dbReference type="RefSeq" id="WP_329404802.1">
    <property type="nucleotide sequence ID" value="NZ_CP109020.1"/>
</dbReference>
<evidence type="ECO:0000259" key="4">
    <source>
        <dbReference type="PROSITE" id="PS50949"/>
    </source>
</evidence>
<dbReference type="PRINTS" id="PR00035">
    <property type="entry name" value="HTHGNTR"/>
</dbReference>
<dbReference type="Pfam" id="PF00392">
    <property type="entry name" value="GntR"/>
    <property type="match status" value="1"/>
</dbReference>
<organism evidence="5 6">
    <name type="scientific">Streptomyces melanogenes</name>
    <dbReference type="NCBI Taxonomy" id="67326"/>
    <lineage>
        <taxon>Bacteria</taxon>
        <taxon>Bacillati</taxon>
        <taxon>Actinomycetota</taxon>
        <taxon>Actinomycetes</taxon>
        <taxon>Kitasatosporales</taxon>
        <taxon>Streptomycetaceae</taxon>
        <taxon>Streptomyces</taxon>
    </lineage>
</organism>
<dbReference type="PANTHER" id="PTHR44846:SF17">
    <property type="entry name" value="GNTR-FAMILY TRANSCRIPTIONAL REGULATOR"/>
    <property type="match status" value="1"/>
</dbReference>
<sequence length="242" mass="26384">MVALKYELIADSLRQRIADGEFTPDDLLPSQRDLSMQWNVSRATVIKAYDVLIQDGLVVARQGQGFRVTTTPLARPAGGRKAGTARTAGGRAFQIVGTPARYVPPGHVAAALGLRDGESALRRDRLVQLADGSPFSLVQAWFPLEVADLCPRLAATKQILEGTTRYVTRMTGRTVSRGVDIKTVRLGTAEEGALLERALPFSVAVLLHTAYDQEERVVVVENGVTPGDLWEETDTYSMHNVK</sequence>
<name>A0ABZ1XYS7_9ACTN</name>
<dbReference type="Gene3D" id="1.10.10.10">
    <property type="entry name" value="Winged helix-like DNA-binding domain superfamily/Winged helix DNA-binding domain"/>
    <property type="match status" value="1"/>
</dbReference>
<evidence type="ECO:0000313" key="5">
    <source>
        <dbReference type="EMBL" id="WUT87832.1"/>
    </source>
</evidence>
<dbReference type="SMART" id="SM00345">
    <property type="entry name" value="HTH_GNTR"/>
    <property type="match status" value="1"/>
</dbReference>
<dbReference type="InterPro" id="IPR050679">
    <property type="entry name" value="Bact_HTH_transcr_reg"/>
</dbReference>
<evidence type="ECO:0000256" key="2">
    <source>
        <dbReference type="ARBA" id="ARBA00023125"/>
    </source>
</evidence>
<evidence type="ECO:0000313" key="6">
    <source>
        <dbReference type="Proteomes" id="UP001432060"/>
    </source>
</evidence>
<dbReference type="SUPFAM" id="SSF64288">
    <property type="entry name" value="Chorismate lyase-like"/>
    <property type="match status" value="1"/>
</dbReference>
<dbReference type="InterPro" id="IPR000524">
    <property type="entry name" value="Tscrpt_reg_HTH_GntR"/>
</dbReference>
<dbReference type="InterPro" id="IPR036388">
    <property type="entry name" value="WH-like_DNA-bd_sf"/>
</dbReference>